<dbReference type="PANTHER" id="PTHR10192">
    <property type="entry name" value="MOLYBDOPTERIN BIOSYNTHESIS PROTEIN"/>
    <property type="match status" value="1"/>
</dbReference>
<evidence type="ECO:0000256" key="7">
    <source>
        <dbReference type="RuleBase" id="RU365090"/>
    </source>
</evidence>
<dbReference type="Gene3D" id="3.40.980.10">
    <property type="entry name" value="MoaB/Mog-like domain"/>
    <property type="match status" value="1"/>
</dbReference>
<dbReference type="SUPFAM" id="SSF63882">
    <property type="entry name" value="MoeA N-terminal region -like"/>
    <property type="match status" value="1"/>
</dbReference>
<dbReference type="InterPro" id="IPR036135">
    <property type="entry name" value="MoeA_linker/N_sf"/>
</dbReference>
<comment type="function">
    <text evidence="1 7">Catalyzes the insertion of molybdate into adenylated molybdopterin with the concomitant release of AMP.</text>
</comment>
<comment type="pathway">
    <text evidence="2 7">Cofactor biosynthesis; molybdopterin biosynthesis.</text>
</comment>
<dbReference type="Pfam" id="PF03454">
    <property type="entry name" value="MoeA_C"/>
    <property type="match status" value="1"/>
</dbReference>
<dbReference type="NCBIfam" id="TIGR00177">
    <property type="entry name" value="molyb_syn"/>
    <property type="match status" value="1"/>
</dbReference>
<evidence type="ECO:0000313" key="10">
    <source>
        <dbReference type="EMBL" id="USQ79507.1"/>
    </source>
</evidence>
<dbReference type="Gene3D" id="2.170.190.11">
    <property type="entry name" value="Molybdopterin biosynthesis moea protein, domain 3"/>
    <property type="match status" value="1"/>
</dbReference>
<keyword evidence="7" id="KW-0808">Transferase</keyword>
<reference evidence="10" key="1">
    <citation type="submission" date="2022-06" db="EMBL/GenBank/DDBJ databases">
        <title>Ornithinimicrobium HY1793.</title>
        <authorList>
            <person name="Huang Y."/>
        </authorList>
    </citation>
    <scope>NUCLEOTIDE SEQUENCE</scope>
    <source>
        <strain evidence="10">HY1793</strain>
    </source>
</reference>
<dbReference type="SMART" id="SM00852">
    <property type="entry name" value="MoCF_biosynth"/>
    <property type="match status" value="1"/>
</dbReference>
<evidence type="ECO:0000256" key="8">
    <source>
        <dbReference type="SAM" id="MobiDB-lite"/>
    </source>
</evidence>
<evidence type="ECO:0000259" key="9">
    <source>
        <dbReference type="SMART" id="SM00852"/>
    </source>
</evidence>
<dbReference type="Proteomes" id="UP001056455">
    <property type="component" value="Chromosome"/>
</dbReference>
<accession>A0ABY4YRX6</accession>
<dbReference type="Pfam" id="PF03453">
    <property type="entry name" value="MoeA_N"/>
    <property type="match status" value="1"/>
</dbReference>
<dbReference type="PANTHER" id="PTHR10192:SF5">
    <property type="entry name" value="GEPHYRIN"/>
    <property type="match status" value="1"/>
</dbReference>
<comment type="cofactor">
    <cofactor evidence="7">
        <name>Mg(2+)</name>
        <dbReference type="ChEBI" id="CHEBI:18420"/>
    </cofactor>
</comment>
<organism evidence="10 11">
    <name type="scientific">Ornithinimicrobium faecis</name>
    <dbReference type="NCBI Taxonomy" id="2934158"/>
    <lineage>
        <taxon>Bacteria</taxon>
        <taxon>Bacillati</taxon>
        <taxon>Actinomycetota</taxon>
        <taxon>Actinomycetes</taxon>
        <taxon>Micrococcales</taxon>
        <taxon>Ornithinimicrobiaceae</taxon>
        <taxon>Ornithinimicrobium</taxon>
    </lineage>
</organism>
<sequence>MRTVAEHLEAVLAQLTPVAATTVPLSQAHGLVLIEDVSSPVDLPRFANSAMDGYAVRASEIAGVTPEEPRVLPVLGDIAAGDGAPRTHRDFHAWRILTGAPVPEGADAVVRVEDTDGHPREVMIKAAVEAGANVRPAGEDVRAGSVILRAGTRIGPAQLAVLASAGVAEVSATGQLSVVVLSTGNELVPVGEPVGPGQIHDSNGPMLAALVRAAGHFGVFAGHLPDDEKAIKAEIDHHLTHADLVVTSGGVSKGGSYDPVKSVLTGVGSMEFTEVGMQPGKPQGFGLLGKRKVPVFTLPGNPVSVLVSFEVFVRPALAALAGQRYEPVTVPAVVLQGWDSPEGRAQYHRVSLSRDTSGAYAAQPVSGPGSHLVGGLALADGLAVIPAEATQVATGSEVRVLPLRPLWEIEADVVAERDAAQAAETDPAETDAAEAGREDRG</sequence>
<dbReference type="RefSeq" id="WP_252592614.1">
    <property type="nucleotide sequence ID" value="NZ_CP099489.1"/>
</dbReference>
<dbReference type="Pfam" id="PF00994">
    <property type="entry name" value="MoCF_biosynth"/>
    <property type="match status" value="1"/>
</dbReference>
<dbReference type="CDD" id="cd00887">
    <property type="entry name" value="MoeA"/>
    <property type="match status" value="1"/>
</dbReference>
<dbReference type="InterPro" id="IPR005111">
    <property type="entry name" value="MoeA_C_domain_IV"/>
</dbReference>
<dbReference type="NCBIfam" id="NF045515">
    <property type="entry name" value="Glp_gephyrin"/>
    <property type="match status" value="1"/>
</dbReference>
<dbReference type="Gene3D" id="2.40.340.10">
    <property type="entry name" value="MoeA, C-terminal, domain IV"/>
    <property type="match status" value="1"/>
</dbReference>
<dbReference type="Gene3D" id="3.90.105.10">
    <property type="entry name" value="Molybdopterin biosynthesis moea protein, domain 2"/>
    <property type="match status" value="1"/>
</dbReference>
<dbReference type="InterPro" id="IPR001453">
    <property type="entry name" value="MoaB/Mog_dom"/>
</dbReference>
<dbReference type="SUPFAM" id="SSF63867">
    <property type="entry name" value="MoeA C-terminal domain-like"/>
    <property type="match status" value="1"/>
</dbReference>
<comment type="catalytic activity">
    <reaction evidence="6">
        <text>adenylyl-molybdopterin + molybdate = Mo-molybdopterin + AMP + H(+)</text>
        <dbReference type="Rhea" id="RHEA:35047"/>
        <dbReference type="ChEBI" id="CHEBI:15378"/>
        <dbReference type="ChEBI" id="CHEBI:36264"/>
        <dbReference type="ChEBI" id="CHEBI:62727"/>
        <dbReference type="ChEBI" id="CHEBI:71302"/>
        <dbReference type="ChEBI" id="CHEBI:456215"/>
        <dbReference type="EC" id="2.10.1.1"/>
    </reaction>
</comment>
<keyword evidence="7" id="KW-0460">Magnesium</keyword>
<keyword evidence="5 7" id="KW-0501">Molybdenum cofactor biosynthesis</keyword>
<dbReference type="InterPro" id="IPR036688">
    <property type="entry name" value="MoeA_C_domain_IV_sf"/>
</dbReference>
<comment type="similarity">
    <text evidence="3 7">Belongs to the MoeA family.</text>
</comment>
<dbReference type="SUPFAM" id="SSF53218">
    <property type="entry name" value="Molybdenum cofactor biosynthesis proteins"/>
    <property type="match status" value="1"/>
</dbReference>
<feature type="region of interest" description="Disordered" evidence="8">
    <location>
        <begin position="417"/>
        <end position="441"/>
    </location>
</feature>
<dbReference type="InterPro" id="IPR038987">
    <property type="entry name" value="MoeA-like"/>
</dbReference>
<dbReference type="InterPro" id="IPR036425">
    <property type="entry name" value="MoaB/Mog-like_dom_sf"/>
</dbReference>
<evidence type="ECO:0000256" key="2">
    <source>
        <dbReference type="ARBA" id="ARBA00005046"/>
    </source>
</evidence>
<feature type="domain" description="MoaB/Mog" evidence="9">
    <location>
        <begin position="179"/>
        <end position="319"/>
    </location>
</feature>
<keyword evidence="7" id="KW-0479">Metal-binding</keyword>
<evidence type="ECO:0000313" key="11">
    <source>
        <dbReference type="Proteomes" id="UP001056455"/>
    </source>
</evidence>
<evidence type="ECO:0000256" key="4">
    <source>
        <dbReference type="ARBA" id="ARBA00022505"/>
    </source>
</evidence>
<evidence type="ECO:0000256" key="1">
    <source>
        <dbReference type="ARBA" id="ARBA00002901"/>
    </source>
</evidence>
<keyword evidence="4 7" id="KW-0500">Molybdenum</keyword>
<dbReference type="InterPro" id="IPR005110">
    <property type="entry name" value="MoeA_linker/N"/>
</dbReference>
<gene>
    <name evidence="10" type="ORF">NF556_18210</name>
</gene>
<protein>
    <recommendedName>
        <fullName evidence="7">Molybdopterin molybdenumtransferase</fullName>
        <ecNumber evidence="7">2.10.1.1</ecNumber>
    </recommendedName>
</protein>
<evidence type="ECO:0000256" key="5">
    <source>
        <dbReference type="ARBA" id="ARBA00023150"/>
    </source>
</evidence>
<keyword evidence="11" id="KW-1185">Reference proteome</keyword>
<proteinExistence type="inferred from homology"/>
<dbReference type="EC" id="2.10.1.1" evidence="7"/>
<name>A0ABY4YRX6_9MICO</name>
<evidence type="ECO:0000256" key="6">
    <source>
        <dbReference type="ARBA" id="ARBA00047317"/>
    </source>
</evidence>
<dbReference type="EMBL" id="CP099489">
    <property type="protein sequence ID" value="USQ79507.1"/>
    <property type="molecule type" value="Genomic_DNA"/>
</dbReference>
<evidence type="ECO:0000256" key="3">
    <source>
        <dbReference type="ARBA" id="ARBA00010763"/>
    </source>
</evidence>